<dbReference type="Pfam" id="PF01569">
    <property type="entry name" value="PAP2"/>
    <property type="match status" value="1"/>
</dbReference>
<sequence length="257" mass="28283">MHHICHVSSKVDIVIVGTLKGLVQRARPVYNNADDFLLVVAVDSFSFPSGHAARAVFLALYALLWLPGSQLPWALLIVAWALVTALSRCLMGRHFLGDVLAGLLVGVLTTAVVTKGTFSVGDLWIPGAQAAALHEPRTYTSNRTLHITFAGPVTTMVPQITITKNQPIEALQKLSAFNLDEYVAGKSKVWTFWDCAPSEFPWTYSKDEYAYVIAGQFYVTYEGGEPVEINAGDYVHFPPGQTHFKVTVPVRKFFTLV</sequence>
<feature type="domain" description="Phosphatidic acid phosphatase type 2/haloperoxidase" evidence="2">
    <location>
        <begin position="10"/>
        <end position="114"/>
    </location>
</feature>
<dbReference type="InterPro" id="IPR011051">
    <property type="entry name" value="RmlC_Cupin_sf"/>
</dbReference>
<keyword evidence="1" id="KW-0472">Membrane</keyword>
<evidence type="ECO:0000313" key="4">
    <source>
        <dbReference type="Proteomes" id="UP001491310"/>
    </source>
</evidence>
<dbReference type="Pfam" id="PF05899">
    <property type="entry name" value="Cupin_3"/>
    <property type="match status" value="1"/>
</dbReference>
<dbReference type="CDD" id="cd02227">
    <property type="entry name" value="cupin_TM1112-like"/>
    <property type="match status" value="1"/>
</dbReference>
<evidence type="ECO:0000259" key="2">
    <source>
        <dbReference type="SMART" id="SM00014"/>
    </source>
</evidence>
<organism evidence="3 4">
    <name type="scientific">Coccomyxa subellipsoidea</name>
    <dbReference type="NCBI Taxonomy" id="248742"/>
    <lineage>
        <taxon>Eukaryota</taxon>
        <taxon>Viridiplantae</taxon>
        <taxon>Chlorophyta</taxon>
        <taxon>core chlorophytes</taxon>
        <taxon>Trebouxiophyceae</taxon>
        <taxon>Trebouxiophyceae incertae sedis</taxon>
        <taxon>Coccomyxaceae</taxon>
        <taxon>Coccomyxa</taxon>
    </lineage>
</organism>
<dbReference type="PANTHER" id="PTHR14969">
    <property type="entry name" value="SPHINGOSINE-1-PHOSPHATE PHOSPHOHYDROLASE"/>
    <property type="match status" value="1"/>
</dbReference>
<keyword evidence="1" id="KW-0812">Transmembrane</keyword>
<feature type="transmembrane region" description="Helical" evidence="1">
    <location>
        <begin position="95"/>
        <end position="113"/>
    </location>
</feature>
<evidence type="ECO:0000256" key="1">
    <source>
        <dbReference type="SAM" id="Phobius"/>
    </source>
</evidence>
<dbReference type="EMBL" id="JALJOT010000010">
    <property type="protein sequence ID" value="KAK9906848.1"/>
    <property type="molecule type" value="Genomic_DNA"/>
</dbReference>
<dbReference type="SMART" id="SM00014">
    <property type="entry name" value="acidPPc"/>
    <property type="match status" value="1"/>
</dbReference>
<dbReference type="InterPro" id="IPR008579">
    <property type="entry name" value="UGlyAH_Cupin_dom"/>
</dbReference>
<gene>
    <name evidence="3" type="ORF">WJX75_009110</name>
</gene>
<keyword evidence="1" id="KW-1133">Transmembrane helix</keyword>
<accession>A0ABR2YKH2</accession>
<dbReference type="PANTHER" id="PTHR14969:SF13">
    <property type="entry name" value="AT30094P"/>
    <property type="match status" value="1"/>
</dbReference>
<protein>
    <recommendedName>
        <fullName evidence="2">Phosphatidic acid phosphatase type 2/haloperoxidase domain-containing protein</fullName>
    </recommendedName>
</protein>
<proteinExistence type="predicted"/>
<feature type="transmembrane region" description="Helical" evidence="1">
    <location>
        <begin position="55"/>
        <end position="83"/>
    </location>
</feature>
<dbReference type="InterPro" id="IPR000326">
    <property type="entry name" value="PAP2/HPO"/>
</dbReference>
<dbReference type="Gene3D" id="2.60.120.10">
    <property type="entry name" value="Jelly Rolls"/>
    <property type="match status" value="1"/>
</dbReference>
<comment type="caution">
    <text evidence="3">The sequence shown here is derived from an EMBL/GenBank/DDBJ whole genome shotgun (WGS) entry which is preliminary data.</text>
</comment>
<reference evidence="3 4" key="1">
    <citation type="journal article" date="2024" name="Nat. Commun.">
        <title>Phylogenomics reveals the evolutionary origins of lichenization in chlorophyte algae.</title>
        <authorList>
            <person name="Puginier C."/>
            <person name="Libourel C."/>
            <person name="Otte J."/>
            <person name="Skaloud P."/>
            <person name="Haon M."/>
            <person name="Grisel S."/>
            <person name="Petersen M."/>
            <person name="Berrin J.G."/>
            <person name="Delaux P.M."/>
            <person name="Dal Grande F."/>
            <person name="Keller J."/>
        </authorList>
    </citation>
    <scope>NUCLEOTIDE SEQUENCE [LARGE SCALE GENOMIC DNA]</scope>
    <source>
        <strain evidence="3 4">SAG 216-7</strain>
    </source>
</reference>
<dbReference type="SUPFAM" id="SSF48317">
    <property type="entry name" value="Acid phosphatase/Vanadium-dependent haloperoxidase"/>
    <property type="match status" value="1"/>
</dbReference>
<dbReference type="InterPro" id="IPR014710">
    <property type="entry name" value="RmlC-like_jellyroll"/>
</dbReference>
<keyword evidence="4" id="KW-1185">Reference proteome</keyword>
<dbReference type="InterPro" id="IPR036938">
    <property type="entry name" value="PAP2/HPO_sf"/>
</dbReference>
<dbReference type="Proteomes" id="UP001491310">
    <property type="component" value="Unassembled WGS sequence"/>
</dbReference>
<evidence type="ECO:0000313" key="3">
    <source>
        <dbReference type="EMBL" id="KAK9906848.1"/>
    </source>
</evidence>
<dbReference type="Gene3D" id="1.20.144.10">
    <property type="entry name" value="Phosphatidic acid phosphatase type 2/haloperoxidase"/>
    <property type="match status" value="1"/>
</dbReference>
<dbReference type="SUPFAM" id="SSF51182">
    <property type="entry name" value="RmlC-like cupins"/>
    <property type="match status" value="1"/>
</dbReference>
<name>A0ABR2YKH2_9CHLO</name>